<gene>
    <name evidence="1" type="ORF">BST26_15720</name>
</gene>
<dbReference type="RefSeq" id="WP_083032230.1">
    <property type="nucleotide sequence ID" value="NZ_AP022618.1"/>
</dbReference>
<organism evidence="1 2">
    <name type="scientific">Mycolicibacterium insubricum</name>
    <dbReference type="NCBI Taxonomy" id="444597"/>
    <lineage>
        <taxon>Bacteria</taxon>
        <taxon>Bacillati</taxon>
        <taxon>Actinomycetota</taxon>
        <taxon>Actinomycetes</taxon>
        <taxon>Mycobacteriales</taxon>
        <taxon>Mycobacteriaceae</taxon>
        <taxon>Mycolicibacterium</taxon>
    </lineage>
</organism>
<comment type="caution">
    <text evidence="1">The sequence shown here is derived from an EMBL/GenBank/DDBJ whole genome shotgun (WGS) entry which is preliminary data.</text>
</comment>
<accession>A0A1X0D5C7</accession>
<dbReference type="STRING" id="444597.BST26_15720"/>
<dbReference type="EMBL" id="MVHS01000043">
    <property type="protein sequence ID" value="ORA67382.1"/>
    <property type="molecule type" value="Genomic_DNA"/>
</dbReference>
<sequence length="205" mass="21382">MADPSPLDRFTKSPENTDRVFVAAASTVWLIALALAVLAIISLVRLGSGPQVHSGGEASSGSTWWLWLIIGVSAAIIAGAMPLLVRARQAAQSAPSRRAVSKPAVRRAVDRYPPEFSTSVPQNRIPAAALDRLWLRGGLGVLTATGVAMGAVALATYLIAEGNDTGAYISFGVAALVSLGMIAIPEVFLKELKDRLAESDAVHAA</sequence>
<protein>
    <submittedName>
        <fullName evidence="1">Uncharacterized protein</fullName>
    </submittedName>
</protein>
<evidence type="ECO:0000313" key="1">
    <source>
        <dbReference type="EMBL" id="ORA67382.1"/>
    </source>
</evidence>
<dbReference type="AlphaFoldDB" id="A0A1X0D5C7"/>
<dbReference type="InterPro" id="IPR024381">
    <property type="entry name" value="DUF2561"/>
</dbReference>
<dbReference type="Pfam" id="PF10812">
    <property type="entry name" value="DUF2561"/>
    <property type="match status" value="1"/>
</dbReference>
<name>A0A1X0D5C7_9MYCO</name>
<evidence type="ECO:0000313" key="2">
    <source>
        <dbReference type="Proteomes" id="UP000192801"/>
    </source>
</evidence>
<proteinExistence type="predicted"/>
<keyword evidence="2" id="KW-1185">Reference proteome</keyword>
<dbReference type="Proteomes" id="UP000192801">
    <property type="component" value="Unassembled WGS sequence"/>
</dbReference>
<reference evidence="1 2" key="1">
    <citation type="submission" date="2016-12" db="EMBL/GenBank/DDBJ databases">
        <title>The new phylogeny of genus Mycobacterium.</title>
        <authorList>
            <person name="Tortoli E."/>
            <person name="Trovato A."/>
            <person name="Cirillo D.M."/>
        </authorList>
    </citation>
    <scope>NUCLEOTIDE SEQUENCE [LARGE SCALE GENOMIC DNA]</scope>
    <source>
        <strain evidence="1 2">DSM 45130</strain>
    </source>
</reference>